<evidence type="ECO:0000259" key="4">
    <source>
        <dbReference type="Pfam" id="PF05368"/>
    </source>
</evidence>
<evidence type="ECO:0000256" key="1">
    <source>
        <dbReference type="ARBA" id="ARBA00006328"/>
    </source>
</evidence>
<dbReference type="GO" id="GO:0016491">
    <property type="term" value="F:oxidoreductase activity"/>
    <property type="evidence" value="ECO:0007669"/>
    <property type="project" value="UniProtKB-KW"/>
</dbReference>
<dbReference type="InterPro" id="IPR008030">
    <property type="entry name" value="NmrA-like"/>
</dbReference>
<evidence type="ECO:0000256" key="3">
    <source>
        <dbReference type="ARBA" id="ARBA00023002"/>
    </source>
</evidence>
<dbReference type="SUPFAM" id="SSF51735">
    <property type="entry name" value="NAD(P)-binding Rossmann-fold domains"/>
    <property type="match status" value="1"/>
</dbReference>
<gene>
    <name evidence="5" type="ORF">I350_07861</name>
</gene>
<dbReference type="InterPro" id="IPR036291">
    <property type="entry name" value="NAD(P)-bd_dom_sf"/>
</dbReference>
<dbReference type="AlphaFoldDB" id="A0A1E3JC25"/>
<accession>A0A1E3JC25</accession>
<evidence type="ECO:0000313" key="5">
    <source>
        <dbReference type="EMBL" id="ODN98215.1"/>
    </source>
</evidence>
<feature type="domain" description="NmrA-like" evidence="4">
    <location>
        <begin position="4"/>
        <end position="230"/>
    </location>
</feature>
<dbReference type="PANTHER" id="PTHR42748:SF30">
    <property type="entry name" value="NMRA-LIKE DOMAIN-CONTAINING PROTEIN"/>
    <property type="match status" value="1"/>
</dbReference>
<comment type="caution">
    <text evidence="5">The sequence shown here is derived from an EMBL/GenBank/DDBJ whole genome shotgun (WGS) entry which is preliminary data.</text>
</comment>
<proteinExistence type="inferred from homology"/>
<evidence type="ECO:0000256" key="2">
    <source>
        <dbReference type="ARBA" id="ARBA00022857"/>
    </source>
</evidence>
<name>A0A1E3JC25_9TREE</name>
<dbReference type="GO" id="GO:0005634">
    <property type="term" value="C:nucleus"/>
    <property type="evidence" value="ECO:0007669"/>
    <property type="project" value="TreeGrafter"/>
</dbReference>
<keyword evidence="2" id="KW-0521">NADP</keyword>
<dbReference type="Pfam" id="PF05368">
    <property type="entry name" value="NmrA"/>
    <property type="match status" value="1"/>
</dbReference>
<evidence type="ECO:0000313" key="6">
    <source>
        <dbReference type="Proteomes" id="UP000095149"/>
    </source>
</evidence>
<dbReference type="InterPro" id="IPR051164">
    <property type="entry name" value="NmrA-like_oxidored"/>
</dbReference>
<reference evidence="5 6" key="1">
    <citation type="submission" date="2016-06" db="EMBL/GenBank/DDBJ databases">
        <title>Evolution of pathogenesis and genome organization in the Tremellales.</title>
        <authorList>
            <person name="Cuomo C."/>
            <person name="Litvintseva A."/>
            <person name="Heitman J."/>
            <person name="Chen Y."/>
            <person name="Sun S."/>
            <person name="Springer D."/>
            <person name="Dromer F."/>
            <person name="Young S."/>
            <person name="Zeng Q."/>
            <person name="Chapman S."/>
            <person name="Gujja S."/>
            <person name="Saif S."/>
            <person name="Birren B."/>
        </authorList>
    </citation>
    <scope>NUCLEOTIDE SEQUENCE [LARGE SCALE GENOMIC DNA]</scope>
    <source>
        <strain evidence="5 6">CBS 6273</strain>
    </source>
</reference>
<dbReference type="Gene3D" id="3.40.50.720">
    <property type="entry name" value="NAD(P)-binding Rossmann-like Domain"/>
    <property type="match status" value="1"/>
</dbReference>
<dbReference type="PANTHER" id="PTHR42748">
    <property type="entry name" value="NITROGEN METABOLITE REPRESSION PROTEIN NMRA FAMILY MEMBER"/>
    <property type="match status" value="1"/>
</dbReference>
<dbReference type="EMBL" id="MEKH01000013">
    <property type="protein sequence ID" value="ODN98215.1"/>
    <property type="molecule type" value="Genomic_DNA"/>
</dbReference>
<organism evidence="5 6">
    <name type="scientific">Cryptococcus amylolentus CBS 6273</name>
    <dbReference type="NCBI Taxonomy" id="1296118"/>
    <lineage>
        <taxon>Eukaryota</taxon>
        <taxon>Fungi</taxon>
        <taxon>Dikarya</taxon>
        <taxon>Basidiomycota</taxon>
        <taxon>Agaricomycotina</taxon>
        <taxon>Tremellomycetes</taxon>
        <taxon>Tremellales</taxon>
        <taxon>Cryptococcaceae</taxon>
        <taxon>Cryptococcus</taxon>
    </lineage>
</organism>
<sequence>MSSNNILIVGATGKQGGATVQALLSQITSLSPSLTSPTIRFTTRSPSSPSARALASSGASSIRADLSSIDDLHSALQGIDVAFLVTDKDAGEEKEVEMGIRFVEAAKEVGVKHVVFASVADADVASTVPHFRTKYKIEQALIESGLSHTILRPVVFMRLLLHFRPQTPRPLSRLGNAVLKRVLIALISTTDIGHFAALALLNPTSPTFKNQIIPLFSDVYSVKDWEKATDKAGRKGWFWTQGAEGKVVWLTLSVTYRRMTEFFKDRGFTQIDVAALKKIHPGSLSLEDWVQQGVEGKAK</sequence>
<keyword evidence="3" id="KW-0560">Oxidoreductase</keyword>
<comment type="similarity">
    <text evidence="1">Belongs to the NmrA-type oxidoreductase family.</text>
</comment>
<protein>
    <recommendedName>
        <fullName evidence="4">NmrA-like domain-containing protein</fullName>
    </recommendedName>
</protein>
<dbReference type="OrthoDB" id="9997102at2759"/>
<dbReference type="Gene3D" id="3.90.25.10">
    <property type="entry name" value="UDP-galactose 4-epimerase, domain 1"/>
    <property type="match status" value="1"/>
</dbReference>
<dbReference type="Proteomes" id="UP000095149">
    <property type="component" value="Unassembled WGS sequence"/>
</dbReference>